<dbReference type="Proteomes" id="UP000216189">
    <property type="component" value="Unassembled WGS sequence"/>
</dbReference>
<organism evidence="1 4">
    <name type="scientific">Segatella bryantii</name>
    <name type="common">Prevotella bryantii</name>
    <dbReference type="NCBI Taxonomy" id="77095"/>
    <lineage>
        <taxon>Bacteria</taxon>
        <taxon>Pseudomonadati</taxon>
        <taxon>Bacteroidota</taxon>
        <taxon>Bacteroidia</taxon>
        <taxon>Bacteroidales</taxon>
        <taxon>Prevotellaceae</taxon>
        <taxon>Segatella</taxon>
    </lineage>
</organism>
<keyword evidence="3" id="KW-1185">Reference proteome</keyword>
<protein>
    <submittedName>
        <fullName evidence="1">Uncharacterized protein</fullName>
    </submittedName>
</protein>
<dbReference type="AlphaFoldDB" id="A0AA37HVL7"/>
<dbReference type="GeneID" id="72479659"/>
<dbReference type="RefSeq" id="WP_006282990.1">
    <property type="nucleotide sequence ID" value="NZ_BPTR01000001.1"/>
</dbReference>
<comment type="caution">
    <text evidence="1">The sequence shown here is derived from an EMBL/GenBank/DDBJ whole genome shotgun (WGS) entry which is preliminary data.</text>
</comment>
<sequence>MEEKQEILKDIISGFYCGFISGILDKRKPAWRNNENDAVLIKQIASDYYEHFSIFFCNVSFPILLSINFDSYEAAMADMNKHHFSNDTPVKLLLRYACQSKELYDVMIKTYQKELTSLLEGRFLSEIENKGKYFQRAYLESHEFGFRAESNKK</sequence>
<dbReference type="EMBL" id="BPTR01000001">
    <property type="protein sequence ID" value="GJG27286.1"/>
    <property type="molecule type" value="Genomic_DNA"/>
</dbReference>
<accession>A0AA37HVL7</accession>
<dbReference type="Proteomes" id="UP000887043">
    <property type="component" value="Unassembled WGS sequence"/>
</dbReference>
<proteinExistence type="predicted"/>
<evidence type="ECO:0000313" key="1">
    <source>
        <dbReference type="EMBL" id="GJG27286.1"/>
    </source>
</evidence>
<evidence type="ECO:0000313" key="4">
    <source>
        <dbReference type="Proteomes" id="UP000887043"/>
    </source>
</evidence>
<reference evidence="1" key="2">
    <citation type="submission" date="2021-08" db="EMBL/GenBank/DDBJ databases">
        <title>Prevotella lacticifex sp. nov., isolated from rumen of cow.</title>
        <authorList>
            <person name="Shinkai T."/>
            <person name="Ikeyama N."/>
            <person name="Kumagai M."/>
            <person name="Ohmori H."/>
            <person name="Sakamoto M."/>
            <person name="Ohkuma M."/>
            <person name="Mitsumori M."/>
        </authorList>
    </citation>
    <scope>NUCLEOTIDE SEQUENCE</scope>
    <source>
        <strain evidence="1">DSM 11371</strain>
    </source>
</reference>
<evidence type="ECO:0000313" key="2">
    <source>
        <dbReference type="EMBL" id="OYP53563.1"/>
    </source>
</evidence>
<name>A0AA37HVL7_SEGBR</name>
<reference evidence="2 3" key="1">
    <citation type="submission" date="2017-08" db="EMBL/GenBank/DDBJ databases">
        <title>Comparative genomics of non-oral Prevotella species.</title>
        <authorList>
            <person name="Accetto T."/>
            <person name="Nograsek B."/>
            <person name="Avgustin G."/>
        </authorList>
    </citation>
    <scope>NUCLEOTIDE SEQUENCE [LARGE SCALE GENOMIC DNA]</scope>
    <source>
        <strain evidence="2 3">TC1-1</strain>
    </source>
</reference>
<dbReference type="EMBL" id="NPJF01000064">
    <property type="protein sequence ID" value="OYP53563.1"/>
    <property type="molecule type" value="Genomic_DNA"/>
</dbReference>
<evidence type="ECO:0000313" key="3">
    <source>
        <dbReference type="Proteomes" id="UP000216189"/>
    </source>
</evidence>
<gene>
    <name evidence="2" type="ORF">CIK91_13030</name>
    <name evidence="1" type="ORF">PRRU23_09860</name>
</gene>